<evidence type="ECO:0000256" key="1">
    <source>
        <dbReference type="SAM" id="MobiDB-lite"/>
    </source>
</evidence>
<dbReference type="CDD" id="cd00303">
    <property type="entry name" value="retropepsin_like"/>
    <property type="match status" value="1"/>
</dbReference>
<dbReference type="InterPro" id="IPR001969">
    <property type="entry name" value="Aspartic_peptidase_AS"/>
</dbReference>
<evidence type="ECO:0000313" key="2">
    <source>
        <dbReference type="EMBL" id="OMP08442.1"/>
    </source>
</evidence>
<gene>
    <name evidence="2" type="ORF">COLO4_06470</name>
</gene>
<accession>A0A1R3KMY1</accession>
<dbReference type="PROSITE" id="PS00141">
    <property type="entry name" value="ASP_PROTEASE"/>
    <property type="match status" value="1"/>
</dbReference>
<keyword evidence="2" id="KW-0645">Protease</keyword>
<proteinExistence type="predicted"/>
<dbReference type="Proteomes" id="UP000187203">
    <property type="component" value="Unassembled WGS sequence"/>
</dbReference>
<protein>
    <submittedName>
        <fullName evidence="2">Retroviral aspartyl protease</fullName>
    </submittedName>
</protein>
<reference evidence="3" key="1">
    <citation type="submission" date="2013-09" db="EMBL/GenBank/DDBJ databases">
        <title>Corchorus olitorius genome sequencing.</title>
        <authorList>
            <person name="Alam M."/>
            <person name="Haque M.S."/>
            <person name="Islam M.S."/>
            <person name="Emdad E.M."/>
            <person name="Islam M.M."/>
            <person name="Ahmed B."/>
            <person name="Halim A."/>
            <person name="Hossen Q.M.M."/>
            <person name="Hossain M.Z."/>
            <person name="Ahmed R."/>
            <person name="Khan M.M."/>
            <person name="Islam R."/>
            <person name="Rashid M.M."/>
            <person name="Khan S.A."/>
            <person name="Rahman M.S."/>
            <person name="Alam M."/>
            <person name="Yahiya A.S."/>
            <person name="Khan M.S."/>
            <person name="Azam M.S."/>
            <person name="Haque T."/>
            <person name="Lashkar M.Z.H."/>
            <person name="Akhand A.I."/>
            <person name="Morshed G."/>
            <person name="Roy S."/>
            <person name="Uddin K.S."/>
            <person name="Rabeya T."/>
            <person name="Hossain A.S."/>
            <person name="Chowdhury A."/>
            <person name="Snigdha A.R."/>
            <person name="Mortoza M.S."/>
            <person name="Matin S.A."/>
            <person name="Hoque S.M.E."/>
            <person name="Islam M.K."/>
            <person name="Roy D.K."/>
            <person name="Haider R."/>
            <person name="Moosa M.M."/>
            <person name="Elias S.M."/>
            <person name="Hasan A.M."/>
            <person name="Jahan S."/>
            <person name="Shafiuddin M."/>
            <person name="Mahmood N."/>
            <person name="Shommy N.S."/>
        </authorList>
    </citation>
    <scope>NUCLEOTIDE SEQUENCE [LARGE SCALE GENOMIC DNA]</scope>
    <source>
        <strain evidence="3">cv. O-4</strain>
    </source>
</reference>
<organism evidence="2 3">
    <name type="scientific">Corchorus olitorius</name>
    <dbReference type="NCBI Taxonomy" id="93759"/>
    <lineage>
        <taxon>Eukaryota</taxon>
        <taxon>Viridiplantae</taxon>
        <taxon>Streptophyta</taxon>
        <taxon>Embryophyta</taxon>
        <taxon>Tracheophyta</taxon>
        <taxon>Spermatophyta</taxon>
        <taxon>Magnoliopsida</taxon>
        <taxon>eudicotyledons</taxon>
        <taxon>Gunneridae</taxon>
        <taxon>Pentapetalae</taxon>
        <taxon>rosids</taxon>
        <taxon>malvids</taxon>
        <taxon>Malvales</taxon>
        <taxon>Malvaceae</taxon>
        <taxon>Grewioideae</taxon>
        <taxon>Apeibeae</taxon>
        <taxon>Corchorus</taxon>
    </lineage>
</organism>
<keyword evidence="3" id="KW-1185">Reference proteome</keyword>
<feature type="compositionally biased region" description="Basic and acidic residues" evidence="1">
    <location>
        <begin position="456"/>
        <end position="466"/>
    </location>
</feature>
<feature type="compositionally biased region" description="Polar residues" evidence="1">
    <location>
        <begin position="471"/>
        <end position="483"/>
    </location>
</feature>
<comment type="caution">
    <text evidence="2">The sequence shown here is derived from an EMBL/GenBank/DDBJ whole genome shotgun (WGS) entry which is preliminary data.</text>
</comment>
<dbReference type="InterPro" id="IPR021109">
    <property type="entry name" value="Peptidase_aspartic_dom_sf"/>
</dbReference>
<dbReference type="EMBL" id="AWUE01012722">
    <property type="protein sequence ID" value="OMP08442.1"/>
    <property type="molecule type" value="Genomic_DNA"/>
</dbReference>
<dbReference type="AlphaFoldDB" id="A0A1R3KMY1"/>
<dbReference type="InterPro" id="IPR032567">
    <property type="entry name" value="RTL1-rel"/>
</dbReference>
<feature type="region of interest" description="Disordered" evidence="1">
    <location>
        <begin position="444"/>
        <end position="514"/>
    </location>
</feature>
<sequence length="514" mass="57083">MRPPPLPTGNLFQPKTPKFDLTHFDGNHAPAWLFQVEQYFAFYGIQPNQRILVPSYFMTGEALNWFQWMHCHRLLSDWDSFARAVEEFEILSNRVTSLSDDHLLNLFISGLKHDIQQEVVILNPRTLTHAFGLAKLIEAKFVETRPRNYRGPSLTSSSFATLLSNSKAPSPSFYQIRPDIATELLPLSEIPLPPPPPLPTGLQLPEFQVSLHALYGLSSHSCLKLTGTIKGHSFTILVDSGSTHNLIQPRDVKYLGLSVEPPPPLTVKVGNGEVLRCSGKISALPVVVQGLEFTLDLFLLDVHGADIILGIQWLAQLGPILADFGLMRMSFDYKRTWVTLTGQQPLKANCTTAHQVQRLTQTKGLHSAHLLTLVDSVLPESPPPSPTLAIETSTITELLNRYHVGLDSHFWMTYGLILQLSPKERHWLLNVVMLLQLGHLVENNLQSPENPTTNEDGNKGRNETELGKVSANGSLSISHSSGNGARLNRDMGKSLGGPNLETPYLDDDSTRLFS</sequence>
<dbReference type="GO" id="GO:0006508">
    <property type="term" value="P:proteolysis"/>
    <property type="evidence" value="ECO:0007669"/>
    <property type="project" value="UniProtKB-KW"/>
</dbReference>
<dbReference type="PANTHER" id="PTHR15503:SF22">
    <property type="entry name" value="TRANSPOSON TY3-I GAG POLYPROTEIN"/>
    <property type="match status" value="1"/>
</dbReference>
<evidence type="ECO:0000313" key="3">
    <source>
        <dbReference type="Proteomes" id="UP000187203"/>
    </source>
</evidence>
<dbReference type="OrthoDB" id="1933597at2759"/>
<feature type="compositionally biased region" description="Polar residues" evidence="1">
    <location>
        <begin position="444"/>
        <end position="455"/>
    </location>
</feature>
<dbReference type="Gene3D" id="2.40.70.10">
    <property type="entry name" value="Acid Proteases"/>
    <property type="match status" value="1"/>
</dbReference>
<name>A0A1R3KMY1_9ROSI</name>
<dbReference type="Pfam" id="PF08284">
    <property type="entry name" value="RVP_2"/>
    <property type="match status" value="1"/>
</dbReference>
<keyword evidence="2" id="KW-0378">Hydrolase</keyword>
<dbReference type="SUPFAM" id="SSF50630">
    <property type="entry name" value="Acid proteases"/>
    <property type="match status" value="1"/>
</dbReference>
<dbReference type="PANTHER" id="PTHR15503">
    <property type="entry name" value="LDOC1 RELATED"/>
    <property type="match status" value="1"/>
</dbReference>
<dbReference type="GO" id="GO:0004190">
    <property type="term" value="F:aspartic-type endopeptidase activity"/>
    <property type="evidence" value="ECO:0007669"/>
    <property type="project" value="InterPro"/>
</dbReference>